<dbReference type="GO" id="GO:0000270">
    <property type="term" value="P:peptidoglycan metabolic process"/>
    <property type="evidence" value="ECO:0007669"/>
    <property type="project" value="InterPro"/>
</dbReference>
<dbReference type="InterPro" id="IPR023346">
    <property type="entry name" value="Lysozyme-like_dom_sf"/>
</dbReference>
<feature type="domain" description="Transglycosylase SLT" evidence="1">
    <location>
        <begin position="152"/>
        <end position="257"/>
    </location>
</feature>
<dbReference type="PANTHER" id="PTHR37423">
    <property type="entry name" value="SOLUBLE LYTIC MUREIN TRANSGLYCOSYLASE-RELATED"/>
    <property type="match status" value="1"/>
</dbReference>
<dbReference type="PROSITE" id="PS00922">
    <property type="entry name" value="TRANSGLYCOSYLASE"/>
    <property type="match status" value="1"/>
</dbReference>
<gene>
    <name evidence="2" type="ORF">MNBD_BACTEROID04-829</name>
</gene>
<dbReference type="InterPro" id="IPR000189">
    <property type="entry name" value="Transglyc_AS"/>
</dbReference>
<proteinExistence type="predicted"/>
<evidence type="ECO:0000313" key="2">
    <source>
        <dbReference type="EMBL" id="VAW26912.1"/>
    </source>
</evidence>
<feature type="non-terminal residue" evidence="2">
    <location>
        <position position="297"/>
    </location>
</feature>
<sequence>MNKLIYISLFCFSLGFSQTKTDTLKVQEIQDTKELFSTSDTLFSKKADSVTFKINKEATLIDSLWLNELIKSPLYDTIQYVLKDDEILLTELEELPTDLLKERLKILDSKTPFHIEYNKNLEQVIRTYLKRRKSAFSALMERARFYFPMFEEQLDKYDIPLEIKYLAIVESALKPRARSRVGATGLWQFMYQTGKQFGLNVSSYVDERSDPYRATEAACKYLASLYKIFGDWDLALAAYNSGPGNVTKAIRRSGGKTNYWNIRHNLPRETAGYVPAFYATLYIFEYANEHNIKARKS</sequence>
<accession>A0A3B0UKG9</accession>
<dbReference type="Pfam" id="PF01464">
    <property type="entry name" value="SLT"/>
    <property type="match status" value="1"/>
</dbReference>
<dbReference type="EMBL" id="UOER01000654">
    <property type="protein sequence ID" value="VAW26912.1"/>
    <property type="molecule type" value="Genomic_DNA"/>
</dbReference>
<name>A0A3B0UKG9_9ZZZZ</name>
<dbReference type="InterPro" id="IPR008258">
    <property type="entry name" value="Transglycosylase_SLT_dom_1"/>
</dbReference>
<dbReference type="GO" id="GO:0008933">
    <property type="term" value="F:peptidoglycan lytic transglycosylase activity"/>
    <property type="evidence" value="ECO:0007669"/>
    <property type="project" value="InterPro"/>
</dbReference>
<reference evidence="2" key="1">
    <citation type="submission" date="2018-06" db="EMBL/GenBank/DDBJ databases">
        <authorList>
            <person name="Zhirakovskaya E."/>
        </authorList>
    </citation>
    <scope>NUCLEOTIDE SEQUENCE</scope>
</reference>
<dbReference type="AlphaFoldDB" id="A0A3B0UKG9"/>
<dbReference type="PANTHER" id="PTHR37423:SF2">
    <property type="entry name" value="MEMBRANE-BOUND LYTIC MUREIN TRANSGLYCOSYLASE C"/>
    <property type="match status" value="1"/>
</dbReference>
<protein>
    <submittedName>
        <fullName evidence="2">Membrane-bound lytic murein transglycosylase D</fullName>
    </submittedName>
</protein>
<organism evidence="2">
    <name type="scientific">hydrothermal vent metagenome</name>
    <dbReference type="NCBI Taxonomy" id="652676"/>
    <lineage>
        <taxon>unclassified sequences</taxon>
        <taxon>metagenomes</taxon>
        <taxon>ecological metagenomes</taxon>
    </lineage>
</organism>
<evidence type="ECO:0000259" key="1">
    <source>
        <dbReference type="Pfam" id="PF01464"/>
    </source>
</evidence>
<dbReference type="GO" id="GO:0016020">
    <property type="term" value="C:membrane"/>
    <property type="evidence" value="ECO:0007669"/>
    <property type="project" value="InterPro"/>
</dbReference>
<dbReference type="SUPFAM" id="SSF53955">
    <property type="entry name" value="Lysozyme-like"/>
    <property type="match status" value="1"/>
</dbReference>
<dbReference type="CDD" id="cd16894">
    <property type="entry name" value="MltD-like"/>
    <property type="match status" value="1"/>
</dbReference>
<dbReference type="Gene3D" id="1.10.530.10">
    <property type="match status" value="1"/>
</dbReference>